<dbReference type="PROSITE" id="PS50158">
    <property type="entry name" value="ZF_CCHC"/>
    <property type="match status" value="1"/>
</dbReference>
<name>A0A2P6R947_ROSCH</name>
<dbReference type="EMBL" id="PDCK01000041">
    <property type="protein sequence ID" value="PRQ42945.1"/>
    <property type="molecule type" value="Genomic_DNA"/>
</dbReference>
<dbReference type="Gramene" id="PRQ42945">
    <property type="protein sequence ID" value="PRQ42945"/>
    <property type="gene ID" value="RchiOBHm_Chr3g0463131"/>
</dbReference>
<dbReference type="PANTHER" id="PTHR33325:SF11">
    <property type="entry name" value="COLD SHOCK DOMAIN-CONTAINING PROTEIN 4-LIKE"/>
    <property type="match status" value="1"/>
</dbReference>
<dbReference type="PANTHER" id="PTHR33325">
    <property type="entry name" value="ZINC FINGER, CCHC-TYPE-RELATED"/>
    <property type="match status" value="1"/>
</dbReference>
<organism evidence="4 5">
    <name type="scientific">Rosa chinensis</name>
    <name type="common">China rose</name>
    <dbReference type="NCBI Taxonomy" id="74649"/>
    <lineage>
        <taxon>Eukaryota</taxon>
        <taxon>Viridiplantae</taxon>
        <taxon>Streptophyta</taxon>
        <taxon>Embryophyta</taxon>
        <taxon>Tracheophyta</taxon>
        <taxon>Spermatophyta</taxon>
        <taxon>Magnoliopsida</taxon>
        <taxon>eudicotyledons</taxon>
        <taxon>Gunneridae</taxon>
        <taxon>Pentapetalae</taxon>
        <taxon>rosids</taxon>
        <taxon>fabids</taxon>
        <taxon>Rosales</taxon>
        <taxon>Rosaceae</taxon>
        <taxon>Rosoideae</taxon>
        <taxon>Rosoideae incertae sedis</taxon>
        <taxon>Rosa</taxon>
    </lineage>
</organism>
<dbReference type="GO" id="GO:0008270">
    <property type="term" value="F:zinc ion binding"/>
    <property type="evidence" value="ECO:0007669"/>
    <property type="project" value="UniProtKB-KW"/>
</dbReference>
<dbReference type="InterPro" id="IPR001878">
    <property type="entry name" value="Znf_CCHC"/>
</dbReference>
<reference evidence="4 5" key="1">
    <citation type="journal article" date="2018" name="Nat. Genet.">
        <title>The Rosa genome provides new insights in the design of modern roses.</title>
        <authorList>
            <person name="Bendahmane M."/>
        </authorList>
    </citation>
    <scope>NUCLEOTIDE SEQUENCE [LARGE SCALE GENOMIC DNA]</scope>
    <source>
        <strain evidence="5">cv. Old Blush</strain>
    </source>
</reference>
<evidence type="ECO:0000313" key="4">
    <source>
        <dbReference type="EMBL" id="PRQ42945.1"/>
    </source>
</evidence>
<protein>
    <submittedName>
        <fullName evidence="4">Putative transcription factor interactor and regulator CCHC(Zn) family</fullName>
    </submittedName>
</protein>
<feature type="region of interest" description="Disordered" evidence="2">
    <location>
        <begin position="207"/>
        <end position="280"/>
    </location>
</feature>
<dbReference type="Proteomes" id="UP000238479">
    <property type="component" value="Chromosome 3"/>
</dbReference>
<gene>
    <name evidence="4" type="ORF">RchiOBHm_Chr3g0463131</name>
</gene>
<keyword evidence="1" id="KW-0862">Zinc</keyword>
<dbReference type="AlphaFoldDB" id="A0A2P6R947"/>
<sequence>MMADPTRPEFDILDSDGLEYHRWVSDVETAFVVRDYTATITDPKDNGPSDKVKANALMFLRRHIDPSLHWEYLQLKTPKKLWDALKGRFGNIHDTLLPELTVQWNEICLLDYKRVNDFNKDMLRLKARLNLCGKELTEDDMIQKTLSTFPTSAIILANQYRLEYDNKRITTFNKLINLLQVTERHNEVLLNNNARLFGTKKIPEANYGKVQGGQNPNAKRVGRADPYPHGNNVPRGKGHGGHDMGRGGPLNVWRKDGGAGPSGHRNKVQKAPKNPSVKQNRVGNEPCYRCGVIGHWYKNCQVSNRVAAHYKSYRESKEQEAHYMEE</sequence>
<evidence type="ECO:0000256" key="2">
    <source>
        <dbReference type="SAM" id="MobiDB-lite"/>
    </source>
</evidence>
<evidence type="ECO:0000313" key="5">
    <source>
        <dbReference type="Proteomes" id="UP000238479"/>
    </source>
</evidence>
<evidence type="ECO:0000259" key="3">
    <source>
        <dbReference type="PROSITE" id="PS50158"/>
    </source>
</evidence>
<dbReference type="OMA" id="EICLLDY"/>
<keyword evidence="5" id="KW-1185">Reference proteome</keyword>
<keyword evidence="1" id="KW-0479">Metal-binding</keyword>
<dbReference type="GO" id="GO:0003676">
    <property type="term" value="F:nucleic acid binding"/>
    <property type="evidence" value="ECO:0007669"/>
    <property type="project" value="InterPro"/>
</dbReference>
<keyword evidence="1" id="KW-0863">Zinc-finger</keyword>
<dbReference type="InterPro" id="IPR036875">
    <property type="entry name" value="Znf_CCHC_sf"/>
</dbReference>
<accession>A0A2P6R947</accession>
<evidence type="ECO:0000256" key="1">
    <source>
        <dbReference type="PROSITE-ProRule" id="PRU00047"/>
    </source>
</evidence>
<feature type="domain" description="CCHC-type" evidence="3">
    <location>
        <begin position="287"/>
        <end position="300"/>
    </location>
</feature>
<proteinExistence type="predicted"/>
<dbReference type="SUPFAM" id="SSF57756">
    <property type="entry name" value="Retrovirus zinc finger-like domains"/>
    <property type="match status" value="1"/>
</dbReference>
<comment type="caution">
    <text evidence="4">The sequence shown here is derived from an EMBL/GenBank/DDBJ whole genome shotgun (WGS) entry which is preliminary data.</text>
</comment>